<keyword evidence="1" id="KW-0472">Membrane</keyword>
<feature type="transmembrane region" description="Helical" evidence="1">
    <location>
        <begin position="39"/>
        <end position="57"/>
    </location>
</feature>
<dbReference type="OrthoDB" id="709628at2"/>
<dbReference type="AlphaFoldDB" id="A0A5S5DJF3"/>
<keyword evidence="1" id="KW-0812">Transmembrane</keyword>
<comment type="caution">
    <text evidence="2">The sequence shown here is derived from an EMBL/GenBank/DDBJ whole genome shotgun (WGS) entry which is preliminary data.</text>
</comment>
<dbReference type="Proteomes" id="UP000325105">
    <property type="component" value="Unassembled WGS sequence"/>
</dbReference>
<evidence type="ECO:0000313" key="2">
    <source>
        <dbReference type="EMBL" id="TYP95815.1"/>
    </source>
</evidence>
<dbReference type="EMBL" id="VNHX01000009">
    <property type="protein sequence ID" value="TYP95815.1"/>
    <property type="molecule type" value="Genomic_DNA"/>
</dbReference>
<accession>A0A5S5DJF3</accession>
<gene>
    <name evidence="2" type="ORF">BC792_10911</name>
</gene>
<protein>
    <submittedName>
        <fullName evidence="2">Uncharacterized protein</fullName>
    </submittedName>
</protein>
<sequence length="145" mass="16769">MSTPTFHIATLHRGRFMLLLLAGVCLITAFVSRMPIQEIAKILAVLISLPFLIFLSTKWSKAPSVWTINQEKVTVESGTGTDTFMLGDIKYIRNLPRSGGNLLMIFFHKEKAPRRYWRNKLFQQADDLDALIHAFRQRGIEYYYM</sequence>
<keyword evidence="1" id="KW-1133">Transmembrane helix</keyword>
<organism evidence="2 3">
    <name type="scientific">Sphingobacterium allocomposti</name>
    <dbReference type="NCBI Taxonomy" id="415956"/>
    <lineage>
        <taxon>Bacteria</taxon>
        <taxon>Pseudomonadati</taxon>
        <taxon>Bacteroidota</taxon>
        <taxon>Sphingobacteriia</taxon>
        <taxon>Sphingobacteriales</taxon>
        <taxon>Sphingobacteriaceae</taxon>
        <taxon>Sphingobacterium</taxon>
    </lineage>
</organism>
<feature type="transmembrane region" description="Helical" evidence="1">
    <location>
        <begin position="16"/>
        <end position="33"/>
    </location>
</feature>
<name>A0A5S5DJF3_9SPHI</name>
<evidence type="ECO:0000256" key="1">
    <source>
        <dbReference type="SAM" id="Phobius"/>
    </source>
</evidence>
<reference evidence="2 3" key="1">
    <citation type="submission" date="2019-07" db="EMBL/GenBank/DDBJ databases">
        <title>Genomic Encyclopedia of Archaeal and Bacterial Type Strains, Phase II (KMG-II): from individual species to whole genera.</title>
        <authorList>
            <person name="Goeker M."/>
        </authorList>
    </citation>
    <scope>NUCLEOTIDE SEQUENCE [LARGE SCALE GENOMIC DNA]</scope>
    <source>
        <strain evidence="2 3">DSM 18850</strain>
    </source>
</reference>
<evidence type="ECO:0000313" key="3">
    <source>
        <dbReference type="Proteomes" id="UP000325105"/>
    </source>
</evidence>
<proteinExistence type="predicted"/>
<keyword evidence="3" id="KW-1185">Reference proteome</keyword>